<dbReference type="Gene3D" id="3.40.1440.10">
    <property type="entry name" value="GIY-YIG endonuclease"/>
    <property type="match status" value="1"/>
</dbReference>
<sequence length="99" mass="12029">MGKNGYVYIVSNTHRTMFYIGVTSDLESRAYQHENGLMKGFSKKYNCVDLIYYEVFNHIEPAIAREKVLKKWKREWKERIILEMNPEMRRLNDEVFRFN</sequence>
<proteinExistence type="inferred from homology"/>
<dbReference type="GO" id="GO:0004519">
    <property type="term" value="F:endonuclease activity"/>
    <property type="evidence" value="ECO:0007669"/>
    <property type="project" value="UniProtKB-KW"/>
</dbReference>
<name>A0A150XAR1_9BACT</name>
<comment type="caution">
    <text evidence="3">The sequence shown here is derived from an EMBL/GenBank/DDBJ whole genome shotgun (WGS) entry which is preliminary data.</text>
</comment>
<dbReference type="InterPro" id="IPR050190">
    <property type="entry name" value="UPF0213_domain"/>
</dbReference>
<dbReference type="EMBL" id="LRPC01000012">
    <property type="protein sequence ID" value="KYG75803.1"/>
    <property type="molecule type" value="Genomic_DNA"/>
</dbReference>
<dbReference type="CDD" id="cd10448">
    <property type="entry name" value="GIY-YIG_unchar_3"/>
    <property type="match status" value="1"/>
</dbReference>
<gene>
    <name evidence="3" type="ORF">AWW68_08190</name>
</gene>
<protein>
    <submittedName>
        <fullName evidence="3">Endonuclease</fullName>
    </submittedName>
</protein>
<reference evidence="3 4" key="1">
    <citation type="submission" date="2016-01" db="EMBL/GenBank/DDBJ databases">
        <title>Genome sequencing of Roseivirga spongicola UST030701-084.</title>
        <authorList>
            <person name="Selvaratnam C."/>
            <person name="Thevarajoo S."/>
            <person name="Goh K.M."/>
            <person name="Ee R."/>
            <person name="Chan K.-G."/>
            <person name="Chong C.S."/>
        </authorList>
    </citation>
    <scope>NUCLEOTIDE SEQUENCE [LARGE SCALE GENOMIC DNA]</scope>
    <source>
        <strain evidence="3 4">UST030701-084</strain>
    </source>
</reference>
<dbReference type="PROSITE" id="PS50164">
    <property type="entry name" value="GIY_YIG"/>
    <property type="match status" value="1"/>
</dbReference>
<dbReference type="RefSeq" id="WP_068219711.1">
    <property type="nucleotide sequence ID" value="NZ_CP139724.1"/>
</dbReference>
<accession>A0A150XAR1</accession>
<dbReference type="OrthoDB" id="1495241at2"/>
<dbReference type="InterPro" id="IPR000305">
    <property type="entry name" value="GIY-YIG_endonuc"/>
</dbReference>
<dbReference type="PANTHER" id="PTHR34477">
    <property type="entry name" value="UPF0213 PROTEIN YHBQ"/>
    <property type="match status" value="1"/>
</dbReference>
<dbReference type="InterPro" id="IPR035901">
    <property type="entry name" value="GIY-YIG_endonuc_sf"/>
</dbReference>
<dbReference type="AlphaFoldDB" id="A0A150XAR1"/>
<keyword evidence="3" id="KW-0255">Endonuclease</keyword>
<dbReference type="Proteomes" id="UP000075606">
    <property type="component" value="Unassembled WGS sequence"/>
</dbReference>
<evidence type="ECO:0000256" key="1">
    <source>
        <dbReference type="ARBA" id="ARBA00007435"/>
    </source>
</evidence>
<feature type="domain" description="GIY-YIG" evidence="2">
    <location>
        <begin position="3"/>
        <end position="79"/>
    </location>
</feature>
<comment type="similarity">
    <text evidence="1">Belongs to the UPF0213 family.</text>
</comment>
<evidence type="ECO:0000313" key="4">
    <source>
        <dbReference type="Proteomes" id="UP000075606"/>
    </source>
</evidence>
<evidence type="ECO:0000259" key="2">
    <source>
        <dbReference type="PROSITE" id="PS50164"/>
    </source>
</evidence>
<evidence type="ECO:0000313" key="3">
    <source>
        <dbReference type="EMBL" id="KYG75803.1"/>
    </source>
</evidence>
<dbReference type="SUPFAM" id="SSF82771">
    <property type="entry name" value="GIY-YIG endonuclease"/>
    <property type="match status" value="1"/>
</dbReference>
<dbReference type="PANTHER" id="PTHR34477:SF5">
    <property type="entry name" value="BSL5627 PROTEIN"/>
    <property type="match status" value="1"/>
</dbReference>
<keyword evidence="3" id="KW-0540">Nuclease</keyword>
<keyword evidence="4" id="KW-1185">Reference proteome</keyword>
<dbReference type="Pfam" id="PF01541">
    <property type="entry name" value="GIY-YIG"/>
    <property type="match status" value="1"/>
</dbReference>
<keyword evidence="3" id="KW-0378">Hydrolase</keyword>
<organism evidence="3 4">
    <name type="scientific">Roseivirga spongicola</name>
    <dbReference type="NCBI Taxonomy" id="333140"/>
    <lineage>
        <taxon>Bacteria</taxon>
        <taxon>Pseudomonadati</taxon>
        <taxon>Bacteroidota</taxon>
        <taxon>Cytophagia</taxon>
        <taxon>Cytophagales</taxon>
        <taxon>Roseivirgaceae</taxon>
        <taxon>Roseivirga</taxon>
    </lineage>
</organism>